<accession>A0AAF3FGN7</accession>
<keyword evidence="2" id="KW-0694">RNA-binding</keyword>
<feature type="compositionally biased region" description="Polar residues" evidence="3">
    <location>
        <begin position="308"/>
        <end position="331"/>
    </location>
</feature>
<feature type="compositionally biased region" description="Basic and acidic residues" evidence="3">
    <location>
        <begin position="497"/>
        <end position="514"/>
    </location>
</feature>
<evidence type="ECO:0000256" key="3">
    <source>
        <dbReference type="SAM" id="MobiDB-lite"/>
    </source>
</evidence>
<dbReference type="Gene3D" id="3.30.70.330">
    <property type="match status" value="3"/>
</dbReference>
<feature type="region of interest" description="Disordered" evidence="3">
    <location>
        <begin position="490"/>
        <end position="589"/>
    </location>
</feature>
<dbReference type="CDD" id="cd12510">
    <property type="entry name" value="RRM1_RBM12_like"/>
    <property type="match status" value="1"/>
</dbReference>
<feature type="compositionally biased region" description="Polar residues" evidence="3">
    <location>
        <begin position="831"/>
        <end position="842"/>
    </location>
</feature>
<evidence type="ECO:0000313" key="4">
    <source>
        <dbReference type="Proteomes" id="UP000887575"/>
    </source>
</evidence>
<dbReference type="Proteomes" id="UP000887575">
    <property type="component" value="Unassembled WGS sequence"/>
</dbReference>
<keyword evidence="1" id="KW-0677">Repeat</keyword>
<dbReference type="AlphaFoldDB" id="A0AAF3FGN7"/>
<dbReference type="WBParaSite" id="MBELARI_LOCUS5051">
    <property type="protein sequence ID" value="MBELARI_LOCUS5051"/>
    <property type="gene ID" value="MBELARI_LOCUS5051"/>
</dbReference>
<evidence type="ECO:0000256" key="1">
    <source>
        <dbReference type="ARBA" id="ARBA00022737"/>
    </source>
</evidence>
<proteinExistence type="predicted"/>
<feature type="region of interest" description="Disordered" evidence="3">
    <location>
        <begin position="268"/>
        <end position="337"/>
    </location>
</feature>
<dbReference type="SUPFAM" id="SSF54928">
    <property type="entry name" value="RNA-binding domain, RBD"/>
    <property type="match status" value="3"/>
</dbReference>
<dbReference type="CDD" id="cd12254">
    <property type="entry name" value="RRM_hnRNPH_ESRPs_RBM12_like"/>
    <property type="match status" value="1"/>
</dbReference>
<feature type="region of interest" description="Disordered" evidence="3">
    <location>
        <begin position="170"/>
        <end position="239"/>
    </location>
</feature>
<feature type="region of interest" description="Disordered" evidence="3">
    <location>
        <begin position="784"/>
        <end position="848"/>
    </location>
</feature>
<dbReference type="InterPro" id="IPR050666">
    <property type="entry name" value="ESRP"/>
</dbReference>
<dbReference type="GO" id="GO:0003723">
    <property type="term" value="F:RNA binding"/>
    <property type="evidence" value="ECO:0007669"/>
    <property type="project" value="UniProtKB-KW"/>
</dbReference>
<reference evidence="5" key="1">
    <citation type="submission" date="2024-02" db="UniProtKB">
        <authorList>
            <consortium name="WormBaseParasite"/>
        </authorList>
    </citation>
    <scope>IDENTIFICATION</scope>
</reference>
<feature type="compositionally biased region" description="Basic and acidic residues" evidence="3">
    <location>
        <begin position="539"/>
        <end position="556"/>
    </location>
</feature>
<feature type="region of interest" description="Disordered" evidence="3">
    <location>
        <begin position="112"/>
        <end position="158"/>
    </location>
</feature>
<keyword evidence="4" id="KW-1185">Reference proteome</keyword>
<evidence type="ECO:0000256" key="2">
    <source>
        <dbReference type="ARBA" id="ARBA00022884"/>
    </source>
</evidence>
<dbReference type="PANTHER" id="PTHR13976">
    <property type="entry name" value="HETEROGENEOUS NUCLEAR RIBONUCLEOPROTEIN-RELATED"/>
    <property type="match status" value="1"/>
</dbReference>
<evidence type="ECO:0008006" key="6">
    <source>
        <dbReference type="Google" id="ProtNLM"/>
    </source>
</evidence>
<dbReference type="InterPro" id="IPR035979">
    <property type="entry name" value="RBD_domain_sf"/>
</dbReference>
<feature type="compositionally biased region" description="Polar residues" evidence="3">
    <location>
        <begin position="170"/>
        <end position="205"/>
    </location>
</feature>
<organism evidence="4 5">
    <name type="scientific">Mesorhabditis belari</name>
    <dbReference type="NCBI Taxonomy" id="2138241"/>
    <lineage>
        <taxon>Eukaryota</taxon>
        <taxon>Metazoa</taxon>
        <taxon>Ecdysozoa</taxon>
        <taxon>Nematoda</taxon>
        <taxon>Chromadorea</taxon>
        <taxon>Rhabditida</taxon>
        <taxon>Rhabditina</taxon>
        <taxon>Rhabditomorpha</taxon>
        <taxon>Rhabditoidea</taxon>
        <taxon>Rhabditidae</taxon>
        <taxon>Mesorhabditinae</taxon>
        <taxon>Mesorhabditis</taxon>
    </lineage>
</organism>
<feature type="compositionally biased region" description="Basic residues" evidence="3">
    <location>
        <begin position="515"/>
        <end position="538"/>
    </location>
</feature>
<dbReference type="InterPro" id="IPR012677">
    <property type="entry name" value="Nucleotide-bd_a/b_plait_sf"/>
</dbReference>
<protein>
    <recommendedName>
        <fullName evidence="6">RNA-binding protein 12</fullName>
    </recommendedName>
</protein>
<feature type="compositionally biased region" description="Basic residues" evidence="3">
    <location>
        <begin position="557"/>
        <end position="572"/>
    </location>
</feature>
<sequence length="947" mass="104235">MASSSAIIVRLKGLPLSARAGDVRAFFSALRIPEGGVHIVGGPEGDCFIAFSNDEDARQAFQKDRQHIHGEEVRLLFSSRNEMNEVIARARAGALATKVPVVATPRATSPPAYARGAPYEPVYPQTTAQPKPIANSGPKYQQEESPAWNGLTAYNGPATTENAYRQEPKYSQQMPSGQQPKHTYQQENVDSFQQSQPNTYRQNYPVNGPRGLNAPSQRQVLLSPPNKNEHSSRENGTTLKPENVQFALNSAFASADHSHFEQKTLTATSVPGAFGGPGSSQQHPGAAPFDRSQMPPFKSPPFAPKGQESITSPTISNLTTNRSPIAQPQKSESWKKPEHEILPSIPAIPQRVNLPPPPINGQLPWPPGRLPPTPAFPMAGPPMNGLPPVLPPNRPVAPPGPIGLRPPPVFPQYVELTRLPTEMLRPTTLEEWIRPSISLKLSSVKVVYDHNGIHLHSLVKLECFKDAQDILARNNELGIKVRKTTQEAFDSAVDGIPADRHRDGPMERDHDRRSPDRRRRRSRSPPRRRRSPARRRSRSPRDGRGWKGRDRRDRSRSPRQRSRSPRRHRRMTSRTPSPSKPHLDDDPNRFMIQANNVPFKCKDYEFREWLGGKSKFAKRTAFEDGNASDRWICEFRTKDEMDEALKKDREFCQGRRIRLKWIGSFEADKYLQIRDRFGEQKTIEYTMKAMAEQGLDDVACDPTKFGAFSAPSIPMLAPMMREPGRPVFSVGPPMFGGPPCPPGPGMGIGGIPQFHGPPGPMPAPLMDFAHFGRGSGGPVSGFRGRGGRGRGGNFGTPGNRPLWGENQNMPHGFDRRGNGRGRGFGLGRGNHFSSRPNGSNSEDGGIGGNDVVQKIEIGESITGELGPPGTVIISSGFDNGVCMEDVMNFFNGFPIEQPSVRIRMDDKAVPTGECMLAMANTEAAHNAAAKLNGKMFKANAISVALAI</sequence>
<name>A0AAF3FGN7_9BILA</name>
<evidence type="ECO:0000313" key="5">
    <source>
        <dbReference type="WBParaSite" id="MBELARI_LOCUS5051"/>
    </source>
</evidence>